<comment type="caution">
    <text evidence="2">The sequence shown here is derived from an EMBL/GenBank/DDBJ whole genome shotgun (WGS) entry which is preliminary data.</text>
</comment>
<dbReference type="InterPro" id="IPR018465">
    <property type="entry name" value="Scm3/HJURP"/>
</dbReference>
<dbReference type="Proteomes" id="UP000266673">
    <property type="component" value="Unassembled WGS sequence"/>
</dbReference>
<feature type="compositionally biased region" description="Low complexity" evidence="1">
    <location>
        <begin position="111"/>
        <end position="125"/>
    </location>
</feature>
<protein>
    <submittedName>
        <fullName evidence="2">Uncharacterized protein</fullName>
    </submittedName>
</protein>
<feature type="region of interest" description="Disordered" evidence="1">
    <location>
        <begin position="160"/>
        <end position="179"/>
    </location>
</feature>
<keyword evidence="3" id="KW-1185">Reference proteome</keyword>
<accession>A0A397VEY3</accession>
<dbReference type="EMBL" id="QKWP01000575">
    <property type="protein sequence ID" value="RIB17906.1"/>
    <property type="molecule type" value="Genomic_DNA"/>
</dbReference>
<feature type="region of interest" description="Disordered" evidence="1">
    <location>
        <begin position="103"/>
        <end position="125"/>
    </location>
</feature>
<dbReference type="OrthoDB" id="2420608at2759"/>
<dbReference type="AlphaFoldDB" id="A0A397VEY3"/>
<dbReference type="Gene3D" id="6.10.250.2010">
    <property type="match status" value="1"/>
</dbReference>
<reference evidence="2 3" key="1">
    <citation type="submission" date="2018-06" db="EMBL/GenBank/DDBJ databases">
        <title>Comparative genomics reveals the genomic features of Rhizophagus irregularis, R. cerebriforme, R. diaphanum and Gigaspora rosea, and their symbiotic lifestyle signature.</title>
        <authorList>
            <person name="Morin E."/>
            <person name="San Clemente H."/>
            <person name="Chen E.C.H."/>
            <person name="De La Providencia I."/>
            <person name="Hainaut M."/>
            <person name="Kuo A."/>
            <person name="Kohler A."/>
            <person name="Murat C."/>
            <person name="Tang N."/>
            <person name="Roy S."/>
            <person name="Loubradou J."/>
            <person name="Henrissat B."/>
            <person name="Grigoriev I.V."/>
            <person name="Corradi N."/>
            <person name="Roux C."/>
            <person name="Martin F.M."/>
        </authorList>
    </citation>
    <scope>NUCLEOTIDE SEQUENCE [LARGE SCALE GENOMIC DNA]</scope>
    <source>
        <strain evidence="2 3">DAOM 194757</strain>
    </source>
</reference>
<organism evidence="2 3">
    <name type="scientific">Gigaspora rosea</name>
    <dbReference type="NCBI Taxonomy" id="44941"/>
    <lineage>
        <taxon>Eukaryota</taxon>
        <taxon>Fungi</taxon>
        <taxon>Fungi incertae sedis</taxon>
        <taxon>Mucoromycota</taxon>
        <taxon>Glomeromycotina</taxon>
        <taxon>Glomeromycetes</taxon>
        <taxon>Diversisporales</taxon>
        <taxon>Gigasporaceae</taxon>
        <taxon>Gigaspora</taxon>
    </lineage>
</organism>
<evidence type="ECO:0000313" key="2">
    <source>
        <dbReference type="EMBL" id="RIB17906.1"/>
    </source>
</evidence>
<dbReference type="Pfam" id="PF10384">
    <property type="entry name" value="Scm3"/>
    <property type="match status" value="1"/>
</dbReference>
<name>A0A397VEY3_9GLOM</name>
<evidence type="ECO:0000256" key="1">
    <source>
        <dbReference type="SAM" id="MobiDB-lite"/>
    </source>
</evidence>
<evidence type="ECO:0000313" key="3">
    <source>
        <dbReference type="Proteomes" id="UP000266673"/>
    </source>
</evidence>
<dbReference type="GO" id="GO:0042393">
    <property type="term" value="F:histone binding"/>
    <property type="evidence" value="ECO:0007669"/>
    <property type="project" value="InterPro"/>
</dbReference>
<proteinExistence type="predicted"/>
<sequence>MSTKSATKFKDLSQEDTECLRHESERRLKAAWANIIKRYQNVSNNETDEIDLRSQTVVINRGVIQNYDEHKVGTTYGMHFSNAPIEDADDDTVWILDYSSKDKVENDNNKESNNNSNNSNTQTKVQKQLQLYSISKTPIPIHTTKITSQVRRLQLYSVVESGSESSEEENDNDLNQLII</sequence>
<gene>
    <name evidence="2" type="ORF">C2G38_2037354</name>
</gene>
<dbReference type="STRING" id="44941.A0A397VEY3"/>
<dbReference type="GO" id="GO:0005634">
    <property type="term" value="C:nucleus"/>
    <property type="evidence" value="ECO:0007669"/>
    <property type="project" value="InterPro"/>
</dbReference>